<proteinExistence type="inferred from homology"/>
<comment type="caution">
    <text evidence="11">The sequence shown here is derived from an EMBL/GenBank/DDBJ whole genome shotgun (WGS) entry which is preliminary data.</text>
</comment>
<dbReference type="NCBIfam" id="TIGR00797">
    <property type="entry name" value="matE"/>
    <property type="match status" value="1"/>
</dbReference>
<feature type="transmembrane region" description="Helical" evidence="10">
    <location>
        <begin position="195"/>
        <end position="218"/>
    </location>
</feature>
<evidence type="ECO:0000256" key="7">
    <source>
        <dbReference type="ARBA" id="ARBA00022989"/>
    </source>
</evidence>
<keyword evidence="4" id="KW-0813">Transport</keyword>
<feature type="transmembrane region" description="Helical" evidence="10">
    <location>
        <begin position="139"/>
        <end position="157"/>
    </location>
</feature>
<dbReference type="EMBL" id="DVGK01000077">
    <property type="protein sequence ID" value="HIR13614.1"/>
    <property type="molecule type" value="Genomic_DNA"/>
</dbReference>
<dbReference type="CDD" id="cd13143">
    <property type="entry name" value="MATE_MepA_like"/>
    <property type="match status" value="1"/>
</dbReference>
<keyword evidence="5" id="KW-1003">Cell membrane</keyword>
<keyword evidence="6 10" id="KW-0812">Transmembrane</keyword>
<evidence type="ECO:0000313" key="12">
    <source>
        <dbReference type="Proteomes" id="UP000886757"/>
    </source>
</evidence>
<dbReference type="PIRSF" id="PIRSF006603">
    <property type="entry name" value="DinF"/>
    <property type="match status" value="1"/>
</dbReference>
<dbReference type="InterPro" id="IPR002528">
    <property type="entry name" value="MATE_fam"/>
</dbReference>
<dbReference type="InterPro" id="IPR048279">
    <property type="entry name" value="MdtK-like"/>
</dbReference>
<sequence length="449" mass="48137">MEENSKNELFEKAAVPRAYFTFTLPVVFSMVVSLVYNMVDTFFIAQTGNTDLVAGVSLSAPIFTLMIALGDIFGLGGSSVISRLFGQKLEKDGKRLSVFCFYGAILCGIAVTGLLLVFRDPILTLLGADTDTMAYASQYYTYIALGAPFIIVSYTPLNLLRTEGFATASMTGSILGAIVNIILDPIFIFNFGLGAAGAAIATVIGNICTDLFFLWFLLKKSRRLSVDPRNFYIKKKELGQIFAIGIPASVTNLMQSLGLALTNRYLLPYGNDAVAAMGIVMKVNLIAVLVLVGLAFGVQPLIGYNYGAKNSRRLKEILKFSYGFECAAAAVLAILLSLAAPVLMSVFMEDSSIIAIGTSMLRFQQAGMVFIAVVLVTTSTFQSAGRALGAFLLSVSRQGVIFALVIFLASKILGYNGVLASQAISDGITAILAAALLIQWIQKEKGKVF</sequence>
<protein>
    <recommendedName>
        <fullName evidence="3">Multidrug export protein MepA</fullName>
    </recommendedName>
</protein>
<dbReference type="Proteomes" id="UP000886757">
    <property type="component" value="Unassembled WGS sequence"/>
</dbReference>
<dbReference type="GO" id="GO:0015297">
    <property type="term" value="F:antiporter activity"/>
    <property type="evidence" value="ECO:0007669"/>
    <property type="project" value="InterPro"/>
</dbReference>
<feature type="transmembrane region" description="Helical" evidence="10">
    <location>
        <begin position="238"/>
        <end position="261"/>
    </location>
</feature>
<dbReference type="InterPro" id="IPR051327">
    <property type="entry name" value="MATE_MepA_subfamily"/>
</dbReference>
<gene>
    <name evidence="11" type="ORF">IAB31_06795</name>
</gene>
<feature type="transmembrane region" description="Helical" evidence="10">
    <location>
        <begin position="20"/>
        <end position="39"/>
    </location>
</feature>
<keyword evidence="9" id="KW-0046">Antibiotic resistance</keyword>
<dbReference type="GO" id="GO:0005886">
    <property type="term" value="C:plasma membrane"/>
    <property type="evidence" value="ECO:0007669"/>
    <property type="project" value="UniProtKB-SubCell"/>
</dbReference>
<feature type="transmembrane region" description="Helical" evidence="10">
    <location>
        <begin position="273"/>
        <end position="302"/>
    </location>
</feature>
<reference evidence="11" key="2">
    <citation type="journal article" date="2021" name="PeerJ">
        <title>Extensive microbial diversity within the chicken gut microbiome revealed by metagenomics and culture.</title>
        <authorList>
            <person name="Gilroy R."/>
            <person name="Ravi A."/>
            <person name="Getino M."/>
            <person name="Pursley I."/>
            <person name="Horton D.L."/>
            <person name="Alikhan N.F."/>
            <person name="Baker D."/>
            <person name="Gharbi K."/>
            <person name="Hall N."/>
            <person name="Watson M."/>
            <person name="Adriaenssens E.M."/>
            <person name="Foster-Nyarko E."/>
            <person name="Jarju S."/>
            <person name="Secka A."/>
            <person name="Antonio M."/>
            <person name="Oren A."/>
            <person name="Chaudhuri R.R."/>
            <person name="La Ragione R."/>
            <person name="Hildebrand F."/>
            <person name="Pallen M.J."/>
        </authorList>
    </citation>
    <scope>NUCLEOTIDE SEQUENCE</scope>
    <source>
        <strain evidence="11">ChiSjej4B22-8148</strain>
    </source>
</reference>
<evidence type="ECO:0000313" key="11">
    <source>
        <dbReference type="EMBL" id="HIR13614.1"/>
    </source>
</evidence>
<feature type="transmembrane region" description="Helical" evidence="10">
    <location>
        <begin position="164"/>
        <end position="183"/>
    </location>
</feature>
<evidence type="ECO:0000256" key="4">
    <source>
        <dbReference type="ARBA" id="ARBA00022448"/>
    </source>
</evidence>
<comment type="subcellular location">
    <subcellularLocation>
        <location evidence="1">Cell membrane</location>
        <topology evidence="1">Multi-pass membrane protein</topology>
    </subcellularLocation>
</comment>
<dbReference type="GO" id="GO:0042910">
    <property type="term" value="F:xenobiotic transmembrane transporter activity"/>
    <property type="evidence" value="ECO:0007669"/>
    <property type="project" value="InterPro"/>
</dbReference>
<feature type="transmembrane region" description="Helical" evidence="10">
    <location>
        <begin position="98"/>
        <end position="119"/>
    </location>
</feature>
<evidence type="ECO:0000256" key="5">
    <source>
        <dbReference type="ARBA" id="ARBA00022475"/>
    </source>
</evidence>
<feature type="transmembrane region" description="Helical" evidence="10">
    <location>
        <begin position="419"/>
        <end position="441"/>
    </location>
</feature>
<dbReference type="AlphaFoldDB" id="A0A9D1ADW6"/>
<dbReference type="PANTHER" id="PTHR43823">
    <property type="entry name" value="SPORULATION PROTEIN YKVU"/>
    <property type="match status" value="1"/>
</dbReference>
<evidence type="ECO:0000256" key="9">
    <source>
        <dbReference type="ARBA" id="ARBA00023251"/>
    </source>
</evidence>
<dbReference type="Pfam" id="PF01554">
    <property type="entry name" value="MatE"/>
    <property type="match status" value="2"/>
</dbReference>
<keyword evidence="8 10" id="KW-0472">Membrane</keyword>
<feature type="transmembrane region" description="Helical" evidence="10">
    <location>
        <begin position="353"/>
        <end position="376"/>
    </location>
</feature>
<evidence type="ECO:0000256" key="6">
    <source>
        <dbReference type="ARBA" id="ARBA00022692"/>
    </source>
</evidence>
<accession>A0A9D1ADW6</accession>
<feature type="transmembrane region" description="Helical" evidence="10">
    <location>
        <begin position="322"/>
        <end position="347"/>
    </location>
</feature>
<evidence type="ECO:0000256" key="8">
    <source>
        <dbReference type="ARBA" id="ARBA00023136"/>
    </source>
</evidence>
<name>A0A9D1ADW6_9FIRM</name>
<dbReference type="GO" id="GO:0046677">
    <property type="term" value="P:response to antibiotic"/>
    <property type="evidence" value="ECO:0007669"/>
    <property type="project" value="UniProtKB-KW"/>
</dbReference>
<evidence type="ECO:0000256" key="1">
    <source>
        <dbReference type="ARBA" id="ARBA00004651"/>
    </source>
</evidence>
<dbReference type="InterPro" id="IPR045070">
    <property type="entry name" value="MATE_MepA-like"/>
</dbReference>
<reference evidence="11" key="1">
    <citation type="submission" date="2020-10" db="EMBL/GenBank/DDBJ databases">
        <authorList>
            <person name="Gilroy R."/>
        </authorList>
    </citation>
    <scope>NUCLEOTIDE SEQUENCE</scope>
    <source>
        <strain evidence="11">ChiSjej4B22-8148</strain>
    </source>
</reference>
<feature type="transmembrane region" description="Helical" evidence="10">
    <location>
        <begin position="388"/>
        <end position="413"/>
    </location>
</feature>
<keyword evidence="7 10" id="KW-1133">Transmembrane helix</keyword>
<feature type="transmembrane region" description="Helical" evidence="10">
    <location>
        <begin position="59"/>
        <end position="86"/>
    </location>
</feature>
<evidence type="ECO:0000256" key="3">
    <source>
        <dbReference type="ARBA" id="ARBA00022106"/>
    </source>
</evidence>
<comment type="similarity">
    <text evidence="2">Belongs to the multi antimicrobial extrusion (MATE) (TC 2.A.66.1) family. MepA subfamily.</text>
</comment>
<evidence type="ECO:0000256" key="2">
    <source>
        <dbReference type="ARBA" id="ARBA00008417"/>
    </source>
</evidence>
<evidence type="ECO:0000256" key="10">
    <source>
        <dbReference type="SAM" id="Phobius"/>
    </source>
</evidence>
<organism evidence="11 12">
    <name type="scientific">Candidatus Choladousia intestinavium</name>
    <dbReference type="NCBI Taxonomy" id="2840727"/>
    <lineage>
        <taxon>Bacteria</taxon>
        <taxon>Bacillati</taxon>
        <taxon>Bacillota</taxon>
        <taxon>Clostridia</taxon>
        <taxon>Lachnospirales</taxon>
        <taxon>Lachnospiraceae</taxon>
        <taxon>Lachnospiraceae incertae sedis</taxon>
        <taxon>Candidatus Choladousia</taxon>
    </lineage>
</organism>
<dbReference type="PANTHER" id="PTHR43823:SF3">
    <property type="entry name" value="MULTIDRUG EXPORT PROTEIN MEPA"/>
    <property type="match status" value="1"/>
</dbReference>